<gene>
    <name evidence="1" type="ORF">BJ322DRAFT_247708</name>
</gene>
<dbReference type="AlphaFoldDB" id="A0A9P6HBL8"/>
<evidence type="ECO:0000313" key="2">
    <source>
        <dbReference type="Proteomes" id="UP000736335"/>
    </source>
</evidence>
<accession>A0A9P6HBL8</accession>
<dbReference type="Proteomes" id="UP000736335">
    <property type="component" value="Unassembled WGS sequence"/>
</dbReference>
<name>A0A9P6HBL8_9AGAM</name>
<reference evidence="1" key="2">
    <citation type="submission" date="2020-11" db="EMBL/GenBank/DDBJ databases">
        <authorList>
            <consortium name="DOE Joint Genome Institute"/>
            <person name="Kuo A."/>
            <person name="Miyauchi S."/>
            <person name="Kiss E."/>
            <person name="Drula E."/>
            <person name="Kohler A."/>
            <person name="Sanchez-Garcia M."/>
            <person name="Andreopoulos B."/>
            <person name="Barry K.W."/>
            <person name="Bonito G."/>
            <person name="Buee M."/>
            <person name="Carver A."/>
            <person name="Chen C."/>
            <person name="Cichocki N."/>
            <person name="Clum A."/>
            <person name="Culley D."/>
            <person name="Crous P.W."/>
            <person name="Fauchery L."/>
            <person name="Girlanda M."/>
            <person name="Hayes R."/>
            <person name="Keri Z."/>
            <person name="Labutti K."/>
            <person name="Lipzen A."/>
            <person name="Lombard V."/>
            <person name="Magnuson J."/>
            <person name="Maillard F."/>
            <person name="Morin E."/>
            <person name="Murat C."/>
            <person name="Nolan M."/>
            <person name="Ohm R."/>
            <person name="Pangilinan J."/>
            <person name="Pereira M."/>
            <person name="Perotto S."/>
            <person name="Peter M."/>
            <person name="Riley R."/>
            <person name="Sitrit Y."/>
            <person name="Stielow B."/>
            <person name="Szollosi G."/>
            <person name="Zifcakova L."/>
            <person name="Stursova M."/>
            <person name="Spatafora J.W."/>
            <person name="Tedersoo L."/>
            <person name="Vaario L.-M."/>
            <person name="Yamada A."/>
            <person name="Yan M."/>
            <person name="Wang P."/>
            <person name="Xu J."/>
            <person name="Bruns T."/>
            <person name="Baldrian P."/>
            <person name="Vilgalys R."/>
            <person name="Henrissat B."/>
            <person name="Grigoriev I.V."/>
            <person name="Hibbett D."/>
            <person name="Nagy L.G."/>
            <person name="Martin F.M."/>
        </authorList>
    </citation>
    <scope>NUCLEOTIDE SEQUENCE</scope>
    <source>
        <strain evidence="1">UH-Tt-Lm1</strain>
    </source>
</reference>
<proteinExistence type="predicted"/>
<organism evidence="1 2">
    <name type="scientific">Thelephora terrestris</name>
    <dbReference type="NCBI Taxonomy" id="56493"/>
    <lineage>
        <taxon>Eukaryota</taxon>
        <taxon>Fungi</taxon>
        <taxon>Dikarya</taxon>
        <taxon>Basidiomycota</taxon>
        <taxon>Agaricomycotina</taxon>
        <taxon>Agaricomycetes</taxon>
        <taxon>Thelephorales</taxon>
        <taxon>Thelephoraceae</taxon>
        <taxon>Thelephora</taxon>
    </lineage>
</organism>
<evidence type="ECO:0000313" key="1">
    <source>
        <dbReference type="EMBL" id="KAF9781827.1"/>
    </source>
</evidence>
<sequence length="505" mass="57305">MAHTGASRERHVGRAYQGCEWGGAATGEPCGQPPGHVTANPCCPPLAQVTRGIPIAPFSPNQMVGFSLHIQALDRSVRSFFGTTEQPVGLNLISATICHGCMGLPQQLVGHIVDMLHDDLSALRACLLTCKAMFALTRHLIHQTLCLTPRNSETVSARGEGKRLLRLERRNEDVQFRFLSDMGERGLLQYTRKIYIPSARQGDVHDTSTFTPDALRPYMHHFKSLNRVHAITIDLYDSGVWARHYRSCFAHFYPTLTSLTLRRPLGHHQRVLQFVLQFPNLENLCLEWQDGDVGWARPNLTAPTIVDPASLPHGHFRLAHIDGADHWPTRFAYELQNRFNFRSLELEDSFGDRGQHLLNVAADTIQNLTIISSIREYEQLGFLQLAEIEDLRRLTICLTSLTFSDVAFELFPILTITSASFCELLLIVGRSFSYFNETHWDRWAEVDGFLYERFAKHGDFRLIIRTGCLDVPGTFQSHAKEGFPLLEGRGCVYFEMSHLIDKYWD</sequence>
<evidence type="ECO:0008006" key="3">
    <source>
        <dbReference type="Google" id="ProtNLM"/>
    </source>
</evidence>
<protein>
    <recommendedName>
        <fullName evidence="3">F-box domain-containing protein</fullName>
    </recommendedName>
</protein>
<reference evidence="1" key="1">
    <citation type="journal article" date="2020" name="Nat. Commun.">
        <title>Large-scale genome sequencing of mycorrhizal fungi provides insights into the early evolution of symbiotic traits.</title>
        <authorList>
            <person name="Miyauchi S."/>
            <person name="Kiss E."/>
            <person name="Kuo A."/>
            <person name="Drula E."/>
            <person name="Kohler A."/>
            <person name="Sanchez-Garcia M."/>
            <person name="Morin E."/>
            <person name="Andreopoulos B."/>
            <person name="Barry K.W."/>
            <person name="Bonito G."/>
            <person name="Buee M."/>
            <person name="Carver A."/>
            <person name="Chen C."/>
            <person name="Cichocki N."/>
            <person name="Clum A."/>
            <person name="Culley D."/>
            <person name="Crous P.W."/>
            <person name="Fauchery L."/>
            <person name="Girlanda M."/>
            <person name="Hayes R.D."/>
            <person name="Keri Z."/>
            <person name="LaButti K."/>
            <person name="Lipzen A."/>
            <person name="Lombard V."/>
            <person name="Magnuson J."/>
            <person name="Maillard F."/>
            <person name="Murat C."/>
            <person name="Nolan M."/>
            <person name="Ohm R.A."/>
            <person name="Pangilinan J."/>
            <person name="Pereira M.F."/>
            <person name="Perotto S."/>
            <person name="Peter M."/>
            <person name="Pfister S."/>
            <person name="Riley R."/>
            <person name="Sitrit Y."/>
            <person name="Stielow J.B."/>
            <person name="Szollosi G."/>
            <person name="Zifcakova L."/>
            <person name="Stursova M."/>
            <person name="Spatafora J.W."/>
            <person name="Tedersoo L."/>
            <person name="Vaario L.M."/>
            <person name="Yamada A."/>
            <person name="Yan M."/>
            <person name="Wang P."/>
            <person name="Xu J."/>
            <person name="Bruns T."/>
            <person name="Baldrian P."/>
            <person name="Vilgalys R."/>
            <person name="Dunand C."/>
            <person name="Henrissat B."/>
            <person name="Grigoriev I.V."/>
            <person name="Hibbett D."/>
            <person name="Nagy L.G."/>
            <person name="Martin F.M."/>
        </authorList>
    </citation>
    <scope>NUCLEOTIDE SEQUENCE</scope>
    <source>
        <strain evidence="1">UH-Tt-Lm1</strain>
    </source>
</reference>
<keyword evidence="2" id="KW-1185">Reference proteome</keyword>
<dbReference type="EMBL" id="WIUZ02000013">
    <property type="protein sequence ID" value="KAF9781827.1"/>
    <property type="molecule type" value="Genomic_DNA"/>
</dbReference>
<comment type="caution">
    <text evidence="1">The sequence shown here is derived from an EMBL/GenBank/DDBJ whole genome shotgun (WGS) entry which is preliminary data.</text>
</comment>